<gene>
    <name evidence="1" type="ORF">Pc18g01650</name>
    <name evidence="1" type="ORF">PCH_Pc18g01650</name>
</gene>
<evidence type="ECO:0000313" key="2">
    <source>
        <dbReference type="Proteomes" id="UP000000724"/>
    </source>
</evidence>
<organism evidence="1 2">
    <name type="scientific">Penicillium rubens (strain ATCC 28089 / DSM 1075 / NRRL 1951 / Wisconsin 54-1255)</name>
    <name type="common">Penicillium chrysogenum</name>
    <dbReference type="NCBI Taxonomy" id="500485"/>
    <lineage>
        <taxon>Eukaryota</taxon>
        <taxon>Fungi</taxon>
        <taxon>Dikarya</taxon>
        <taxon>Ascomycota</taxon>
        <taxon>Pezizomycotina</taxon>
        <taxon>Eurotiomycetes</taxon>
        <taxon>Eurotiomycetidae</taxon>
        <taxon>Eurotiales</taxon>
        <taxon>Aspergillaceae</taxon>
        <taxon>Penicillium</taxon>
        <taxon>Penicillium chrysogenum species complex</taxon>
    </lineage>
</organism>
<proteinExistence type="predicted"/>
<dbReference type="AlphaFoldDB" id="B6HCG5"/>
<reference evidence="1 2" key="1">
    <citation type="journal article" date="2008" name="Nat. Biotechnol.">
        <title>Genome sequencing and analysis of the filamentous fungus Penicillium chrysogenum.</title>
        <authorList>
            <person name="van den Berg M.A."/>
            <person name="Albang R."/>
            <person name="Albermann K."/>
            <person name="Badger J.H."/>
            <person name="Daran J.-M."/>
            <person name="Driessen A.J.M."/>
            <person name="Garcia-Estrada C."/>
            <person name="Fedorova N.D."/>
            <person name="Harris D.M."/>
            <person name="Heijne W.H.M."/>
            <person name="Joardar V.S."/>
            <person name="Kiel J.A.K.W."/>
            <person name="Kovalchuk A."/>
            <person name="Martin J.F."/>
            <person name="Nierman W.C."/>
            <person name="Nijland J.G."/>
            <person name="Pronk J.T."/>
            <person name="Roubos J.A."/>
            <person name="van der Klei I.J."/>
            <person name="van Peij N.N.M.E."/>
            <person name="Veenhuis M."/>
            <person name="von Doehren H."/>
            <person name="Wagner C."/>
            <person name="Wortman J.R."/>
            <person name="Bovenberg R.A.L."/>
        </authorList>
    </citation>
    <scope>NUCLEOTIDE SEQUENCE [LARGE SCALE GENOMIC DNA]</scope>
    <source>
        <strain evidence="2">ATCC 28089 / DSM 1075 / NRRL 1951 / Wisconsin 54-1255</strain>
    </source>
</reference>
<protein>
    <submittedName>
        <fullName evidence="1">Uncharacterized protein</fullName>
    </submittedName>
</protein>
<dbReference type="EMBL" id="AM920433">
    <property type="protein sequence ID" value="CAP94389.1"/>
    <property type="molecule type" value="Genomic_DNA"/>
</dbReference>
<keyword evidence="2" id="KW-1185">Reference proteome</keyword>
<dbReference type="Proteomes" id="UP000000724">
    <property type="component" value="Contig Pc00c18"/>
</dbReference>
<dbReference type="VEuPathDB" id="FungiDB:PCH_Pc18g01650"/>
<dbReference type="HOGENOM" id="CLU_1982311_0_0_1"/>
<dbReference type="OrthoDB" id="10638366at2759"/>
<evidence type="ECO:0000313" key="1">
    <source>
        <dbReference type="EMBL" id="CAP94389.1"/>
    </source>
</evidence>
<accession>B6HCG5</accession>
<sequence length="126" mass="14370">MERLDLVQQPQSSTKAIASLLFQCHRISPHSPTRSEPTPYCGTVFHESLQVVPYFLQETHPADLIFSAAAFLMLTERLRVLLNRLGEPVFEQPSDLRGFQGFVWCIRIGYSFAYVYLGNLGIYGWS</sequence>
<name>B6HCG5_PENRW</name>